<accession>A0A8K0R5N6</accession>
<dbReference type="Proteomes" id="UP000813461">
    <property type="component" value="Unassembled WGS sequence"/>
</dbReference>
<feature type="region of interest" description="Disordered" evidence="1">
    <location>
        <begin position="1"/>
        <end position="45"/>
    </location>
</feature>
<organism evidence="2 3">
    <name type="scientific">Paraphoma chrysanthemicola</name>
    <dbReference type="NCBI Taxonomy" id="798071"/>
    <lineage>
        <taxon>Eukaryota</taxon>
        <taxon>Fungi</taxon>
        <taxon>Dikarya</taxon>
        <taxon>Ascomycota</taxon>
        <taxon>Pezizomycotina</taxon>
        <taxon>Dothideomycetes</taxon>
        <taxon>Pleosporomycetidae</taxon>
        <taxon>Pleosporales</taxon>
        <taxon>Pleosporineae</taxon>
        <taxon>Phaeosphaeriaceae</taxon>
        <taxon>Paraphoma</taxon>
    </lineage>
</organism>
<gene>
    <name evidence="2" type="ORF">FB567DRAFT_80615</name>
</gene>
<feature type="region of interest" description="Disordered" evidence="1">
    <location>
        <begin position="152"/>
        <end position="183"/>
    </location>
</feature>
<reference evidence="2" key="1">
    <citation type="journal article" date="2021" name="Nat. Commun.">
        <title>Genetic determinants of endophytism in the Arabidopsis root mycobiome.</title>
        <authorList>
            <person name="Mesny F."/>
            <person name="Miyauchi S."/>
            <person name="Thiergart T."/>
            <person name="Pickel B."/>
            <person name="Atanasova L."/>
            <person name="Karlsson M."/>
            <person name="Huettel B."/>
            <person name="Barry K.W."/>
            <person name="Haridas S."/>
            <person name="Chen C."/>
            <person name="Bauer D."/>
            <person name="Andreopoulos W."/>
            <person name="Pangilinan J."/>
            <person name="LaButti K."/>
            <person name="Riley R."/>
            <person name="Lipzen A."/>
            <person name="Clum A."/>
            <person name="Drula E."/>
            <person name="Henrissat B."/>
            <person name="Kohler A."/>
            <person name="Grigoriev I.V."/>
            <person name="Martin F.M."/>
            <person name="Hacquard S."/>
        </authorList>
    </citation>
    <scope>NUCLEOTIDE SEQUENCE</scope>
    <source>
        <strain evidence="2">MPI-SDFR-AT-0120</strain>
    </source>
</reference>
<dbReference type="EMBL" id="JAGMVJ010000012">
    <property type="protein sequence ID" value="KAH7084383.1"/>
    <property type="molecule type" value="Genomic_DNA"/>
</dbReference>
<sequence>MGSLPDTERLSLFNKQSRAKSAPLDSQEQQAPKKMGRGYRTPSPSRAMDYVFESPVSPLQMSRPKTPTIASPGTISAPSTPNMRLSFSNMFGLLTPGTPNFGNFNTAKATQGSCKVDDRDVINVHQYSTGSDTTVGGAIDMTKDNTAGLHIERQSPRTAQKQPARRGVIEIDSEDDSETDEPLQTQYDRMQREIRDAQLAADLAKDSSVTGARRSTRLATKEAVKEPLVTVAPLKSAKKPDAIKISETTVLPPKSSLASDAIVQLPPDPDPTVLTLSWELQYPPGGSTHPSYRYPELDPRLIFNPSIMPIVNGLPNIHAVPPLVLPMGWRHVTWSSLLPIVFDPNHQAFKLTPIGPLPLTCEEVQQGGLARYVPGGDCHPEAGLLPDVTKCSDGSEEVYNFDDTDWVLPFEESERFDAPTIIDQGHANGSARRGSSTSTTVARAVSNNAAPPVHIESRDCPDGIVDIEEAWRWIEHLEKTPNTAFVPSPTKTWHGTGIKKSGRKGKLPIASLMGHVFQDMLEDPNDRLASYLLPQDGRDFCPFKSVATPVHVNIALLGDVEVTLVELLTYFPMHFMWRKAADRIVRAGMTASDVDNMINYTRVLEGVEAPSRNNINEHMFYTSEIASDATGTKKRVKIVRDKTDEVLSYTTEGWTYTNWEMIDYPLLGLAHGLKHLPQGPDAGPLTAMIQWVREQERYDTLLSDVPAIIDRAGIKSLIEPGENGDPDKEVMNRLAEVLKQDRRRVLTIAGKRKTVEKEAGGRKKRVKAE</sequence>
<dbReference type="OrthoDB" id="3751150at2759"/>
<evidence type="ECO:0000313" key="2">
    <source>
        <dbReference type="EMBL" id="KAH7084383.1"/>
    </source>
</evidence>
<feature type="region of interest" description="Disordered" evidence="1">
    <location>
        <begin position="57"/>
        <end position="77"/>
    </location>
</feature>
<dbReference type="AlphaFoldDB" id="A0A8K0R5N6"/>
<comment type="caution">
    <text evidence="2">The sequence shown here is derived from an EMBL/GenBank/DDBJ whole genome shotgun (WGS) entry which is preliminary data.</text>
</comment>
<name>A0A8K0R5N6_9PLEO</name>
<keyword evidence="3" id="KW-1185">Reference proteome</keyword>
<proteinExistence type="predicted"/>
<protein>
    <submittedName>
        <fullName evidence="2">Uncharacterized protein</fullName>
    </submittedName>
</protein>
<feature type="compositionally biased region" description="Acidic residues" evidence="1">
    <location>
        <begin position="171"/>
        <end position="181"/>
    </location>
</feature>
<evidence type="ECO:0000313" key="3">
    <source>
        <dbReference type="Proteomes" id="UP000813461"/>
    </source>
</evidence>
<evidence type="ECO:0000256" key="1">
    <source>
        <dbReference type="SAM" id="MobiDB-lite"/>
    </source>
</evidence>